<feature type="compositionally biased region" description="Pro residues" evidence="1">
    <location>
        <begin position="96"/>
        <end position="109"/>
    </location>
</feature>
<proteinExistence type="predicted"/>
<feature type="signal peptide" evidence="2">
    <location>
        <begin position="1"/>
        <end position="25"/>
    </location>
</feature>
<evidence type="ECO:0000313" key="4">
    <source>
        <dbReference type="Proteomes" id="UP000432089"/>
    </source>
</evidence>
<name>A0A7V7PSM5_9HYPH</name>
<feature type="chain" id="PRO_5030835491" evidence="2">
    <location>
        <begin position="26"/>
        <end position="127"/>
    </location>
</feature>
<reference evidence="3 4" key="1">
    <citation type="submission" date="2019-09" db="EMBL/GenBank/DDBJ databases">
        <title>YIM 132180 draft genome.</title>
        <authorList>
            <person name="Zhang K."/>
        </authorList>
    </citation>
    <scope>NUCLEOTIDE SEQUENCE [LARGE SCALE GENOMIC DNA]</scope>
    <source>
        <strain evidence="3 4">YIM 132180</strain>
    </source>
</reference>
<keyword evidence="2" id="KW-0732">Signal</keyword>
<evidence type="ECO:0000256" key="1">
    <source>
        <dbReference type="SAM" id="MobiDB-lite"/>
    </source>
</evidence>
<feature type="compositionally biased region" description="Polar residues" evidence="1">
    <location>
        <begin position="116"/>
        <end position="127"/>
    </location>
</feature>
<feature type="compositionally biased region" description="Polar residues" evidence="1">
    <location>
        <begin position="67"/>
        <end position="76"/>
    </location>
</feature>
<gene>
    <name evidence="3" type="ORF">F6X38_00155</name>
</gene>
<dbReference type="AlphaFoldDB" id="A0A7V7PSM5"/>
<evidence type="ECO:0000313" key="3">
    <source>
        <dbReference type="EMBL" id="KAB0682541.1"/>
    </source>
</evidence>
<comment type="caution">
    <text evidence="3">The sequence shown here is derived from an EMBL/GenBank/DDBJ whole genome shotgun (WGS) entry which is preliminary data.</text>
</comment>
<dbReference type="RefSeq" id="WP_150967515.1">
    <property type="nucleotide sequence ID" value="NZ_VZDO01000001.1"/>
</dbReference>
<dbReference type="EMBL" id="VZDO01000001">
    <property type="protein sequence ID" value="KAB0682541.1"/>
    <property type="molecule type" value="Genomic_DNA"/>
</dbReference>
<sequence>MPFRIKRPAPAAAALILALSGAALAQQPSPGTAVPEVPSPAQPDNNGGSTNGGASDPCAGQPGSGGDQTLTGQLSQCGGVLTPPSTGDDAGASVPDPNPNTTPVVPPQAVPDQAPNGQQPDSSTQGG</sequence>
<accession>A0A7V7PSM5</accession>
<keyword evidence="4" id="KW-1185">Reference proteome</keyword>
<dbReference type="Proteomes" id="UP000432089">
    <property type="component" value="Unassembled WGS sequence"/>
</dbReference>
<organism evidence="3 4">
    <name type="scientific">Plantimonas leprariae</name>
    <dbReference type="NCBI Taxonomy" id="2615207"/>
    <lineage>
        <taxon>Bacteria</taxon>
        <taxon>Pseudomonadati</taxon>
        <taxon>Pseudomonadota</taxon>
        <taxon>Alphaproteobacteria</taxon>
        <taxon>Hyphomicrobiales</taxon>
        <taxon>Aurantimonadaceae</taxon>
        <taxon>Plantimonas</taxon>
    </lineage>
</organism>
<protein>
    <submittedName>
        <fullName evidence="3">Uncharacterized protein</fullName>
    </submittedName>
</protein>
<evidence type="ECO:0000256" key="2">
    <source>
        <dbReference type="SAM" id="SignalP"/>
    </source>
</evidence>
<feature type="region of interest" description="Disordered" evidence="1">
    <location>
        <begin position="24"/>
        <end position="127"/>
    </location>
</feature>